<proteinExistence type="predicted"/>
<comment type="caution">
    <text evidence="2">The sequence shown here is derived from an EMBL/GenBank/DDBJ whole genome shotgun (WGS) entry which is preliminary data.</text>
</comment>
<dbReference type="AlphaFoldDB" id="A0A438ENB6"/>
<dbReference type="GO" id="GO:0005524">
    <property type="term" value="F:ATP binding"/>
    <property type="evidence" value="ECO:0007669"/>
    <property type="project" value="InterPro"/>
</dbReference>
<evidence type="ECO:0000313" key="3">
    <source>
        <dbReference type="Proteomes" id="UP000288805"/>
    </source>
</evidence>
<feature type="domain" description="Protein kinase" evidence="1">
    <location>
        <begin position="1"/>
        <end position="165"/>
    </location>
</feature>
<keyword evidence="2" id="KW-0418">Kinase</keyword>
<dbReference type="Pfam" id="PF07714">
    <property type="entry name" value="PK_Tyr_Ser-Thr"/>
    <property type="match status" value="1"/>
</dbReference>
<dbReference type="GO" id="GO:0004714">
    <property type="term" value="F:transmembrane receptor protein tyrosine kinase activity"/>
    <property type="evidence" value="ECO:0007669"/>
    <property type="project" value="InterPro"/>
</dbReference>
<dbReference type="InterPro" id="IPR011009">
    <property type="entry name" value="Kinase-like_dom_sf"/>
</dbReference>
<dbReference type="Proteomes" id="UP000288805">
    <property type="component" value="Unassembled WGS sequence"/>
</dbReference>
<dbReference type="PANTHER" id="PTHR27003:SF287">
    <property type="entry name" value="PROTEIN KINASE DOMAIN-CONTAINING PROTEIN"/>
    <property type="match status" value="1"/>
</dbReference>
<reference evidence="2 3" key="1">
    <citation type="journal article" date="2018" name="PLoS Genet.">
        <title>Population sequencing reveals clonal diversity and ancestral inbreeding in the grapevine cultivar Chardonnay.</title>
        <authorList>
            <person name="Roach M.J."/>
            <person name="Johnson D.L."/>
            <person name="Bohlmann J."/>
            <person name="van Vuuren H.J."/>
            <person name="Jones S.J."/>
            <person name="Pretorius I.S."/>
            <person name="Schmidt S.A."/>
            <person name="Borneman A.R."/>
        </authorList>
    </citation>
    <scope>NUCLEOTIDE SEQUENCE [LARGE SCALE GENOMIC DNA]</scope>
    <source>
        <strain evidence="3">cv. Chardonnay</strain>
        <tissue evidence="2">Leaf</tissue>
    </source>
</reference>
<keyword evidence="2" id="KW-0675">Receptor</keyword>
<dbReference type="InterPro" id="IPR045272">
    <property type="entry name" value="ANXUR1/2-like"/>
</dbReference>
<dbReference type="EMBL" id="QGNW01001229">
    <property type="protein sequence ID" value="RVW49239.1"/>
    <property type="molecule type" value="Genomic_DNA"/>
</dbReference>
<dbReference type="PANTHER" id="PTHR27003">
    <property type="entry name" value="OS07G0166700 PROTEIN"/>
    <property type="match status" value="1"/>
</dbReference>
<name>A0A438ENB6_VITVI</name>
<evidence type="ECO:0000259" key="1">
    <source>
        <dbReference type="PROSITE" id="PS50011"/>
    </source>
</evidence>
<protein>
    <submittedName>
        <fullName evidence="2">Receptor-like protein kinase ANXUR2</fullName>
    </submittedName>
</protein>
<dbReference type="InterPro" id="IPR000719">
    <property type="entry name" value="Prot_kinase_dom"/>
</dbReference>
<dbReference type="SUPFAM" id="SSF56112">
    <property type="entry name" value="Protein kinase-like (PK-like)"/>
    <property type="match status" value="1"/>
</dbReference>
<dbReference type="Gene3D" id="1.10.510.10">
    <property type="entry name" value="Transferase(Phosphotransferase) domain 1"/>
    <property type="match status" value="1"/>
</dbReference>
<sequence>MPLSIPPPQLRLTMVSSAGKNNEFWPSRFHNLHLVPLIGCCTIPKQGSSYTNVAQGSFRDRFYKTNKVLLTWKQWLEIGIGAARGLKHLHQGSECEIIHQDIKTTDISLDKKRVAKFADFGVVLFEVLCAGLAVEGSLMKERSLRGTETKAMQCYAEGRWKGFRD</sequence>
<accession>A0A438ENB6</accession>
<organism evidence="2 3">
    <name type="scientific">Vitis vinifera</name>
    <name type="common">Grape</name>
    <dbReference type="NCBI Taxonomy" id="29760"/>
    <lineage>
        <taxon>Eukaryota</taxon>
        <taxon>Viridiplantae</taxon>
        <taxon>Streptophyta</taxon>
        <taxon>Embryophyta</taxon>
        <taxon>Tracheophyta</taxon>
        <taxon>Spermatophyta</taxon>
        <taxon>Magnoliopsida</taxon>
        <taxon>eudicotyledons</taxon>
        <taxon>Gunneridae</taxon>
        <taxon>Pentapetalae</taxon>
        <taxon>rosids</taxon>
        <taxon>Vitales</taxon>
        <taxon>Vitaceae</taxon>
        <taxon>Viteae</taxon>
        <taxon>Vitis</taxon>
    </lineage>
</organism>
<keyword evidence="2" id="KW-0808">Transferase</keyword>
<dbReference type="PROSITE" id="PS50011">
    <property type="entry name" value="PROTEIN_KINASE_DOM"/>
    <property type="match status" value="1"/>
</dbReference>
<dbReference type="InterPro" id="IPR001245">
    <property type="entry name" value="Ser-Thr/Tyr_kinase_cat_dom"/>
</dbReference>
<evidence type="ECO:0000313" key="2">
    <source>
        <dbReference type="EMBL" id="RVW49239.1"/>
    </source>
</evidence>
<gene>
    <name evidence="2" type="primary">ANX2_1</name>
    <name evidence="2" type="ORF">CK203_073192</name>
</gene>